<name>A0ABS3T1V9_9FLAO</name>
<proteinExistence type="predicted"/>
<evidence type="ECO:0000313" key="1">
    <source>
        <dbReference type="EMBL" id="MBO3115705.1"/>
    </source>
</evidence>
<reference evidence="1 2" key="1">
    <citation type="submission" date="2021-03" db="EMBL/GenBank/DDBJ databases">
        <title>Winogradskyella sp. nov., isolated from costal sediment.</title>
        <authorList>
            <person name="Gao C."/>
        </authorList>
    </citation>
    <scope>NUCLEOTIDE SEQUENCE [LARGE SCALE GENOMIC DNA]</scope>
    <source>
        <strain evidence="1 2">DF17</strain>
    </source>
</reference>
<dbReference type="PANTHER" id="PTHR36529">
    <property type="entry name" value="SLL1095 PROTEIN"/>
    <property type="match status" value="1"/>
</dbReference>
<dbReference type="NCBIfam" id="TIGR04282">
    <property type="entry name" value="glyco_like_cofC"/>
    <property type="match status" value="1"/>
</dbReference>
<dbReference type="Pfam" id="PF09837">
    <property type="entry name" value="DUF2064"/>
    <property type="match status" value="1"/>
</dbReference>
<comment type="caution">
    <text evidence="1">The sequence shown here is derived from an EMBL/GenBank/DDBJ whole genome shotgun (WGS) entry which is preliminary data.</text>
</comment>
<dbReference type="Proteomes" id="UP000676776">
    <property type="component" value="Unassembled WGS sequence"/>
</dbReference>
<dbReference type="InterPro" id="IPR029044">
    <property type="entry name" value="Nucleotide-diphossugar_trans"/>
</dbReference>
<protein>
    <submittedName>
        <fullName evidence="1">TIGR04282 family arsenosugar biosynthesis glycosyltransferase</fullName>
    </submittedName>
</protein>
<sequence length="209" mass="23695">MSRALVIVFVKNLEIGTVKTRLAKTIGDYGAYEVYSELVKLTEHVTLNLEEDIRVYFSQNVVSELWSNTSKHVQLGDNLGDRMLNAFRDGFNLGYDKIVLIGSDLPDLNKQLIERAISSLDNNDVVFGPADDGGYYLIGMNTLIPNIFKDKPWSQPNLLKVSIEELDELNRSVATLENLNDIDTFEDLIDSSFYKSNLKLQEKIQQLND</sequence>
<dbReference type="RefSeq" id="WP_208152481.1">
    <property type="nucleotide sequence ID" value="NZ_JAGEVF010000002.1"/>
</dbReference>
<dbReference type="InterPro" id="IPR018641">
    <property type="entry name" value="Trfase_1_rSAM/seldom-assoc"/>
</dbReference>
<organism evidence="1 2">
    <name type="scientific">Winogradskyella pelagia</name>
    <dbReference type="NCBI Taxonomy" id="2819984"/>
    <lineage>
        <taxon>Bacteria</taxon>
        <taxon>Pseudomonadati</taxon>
        <taxon>Bacteroidota</taxon>
        <taxon>Flavobacteriia</taxon>
        <taxon>Flavobacteriales</taxon>
        <taxon>Flavobacteriaceae</taxon>
        <taxon>Winogradskyella</taxon>
    </lineage>
</organism>
<evidence type="ECO:0000313" key="2">
    <source>
        <dbReference type="Proteomes" id="UP000676776"/>
    </source>
</evidence>
<gene>
    <name evidence="1" type="ORF">J4050_03045</name>
</gene>
<dbReference type="PANTHER" id="PTHR36529:SF1">
    <property type="entry name" value="GLYCOSYLTRANSFERASE"/>
    <property type="match status" value="1"/>
</dbReference>
<keyword evidence="2" id="KW-1185">Reference proteome</keyword>
<dbReference type="EMBL" id="JAGEVF010000002">
    <property type="protein sequence ID" value="MBO3115705.1"/>
    <property type="molecule type" value="Genomic_DNA"/>
</dbReference>
<accession>A0ABS3T1V9</accession>
<dbReference type="Gene3D" id="3.90.550.10">
    <property type="entry name" value="Spore Coat Polysaccharide Biosynthesis Protein SpsA, Chain A"/>
    <property type="match status" value="1"/>
</dbReference>
<dbReference type="SUPFAM" id="SSF53448">
    <property type="entry name" value="Nucleotide-diphospho-sugar transferases"/>
    <property type="match status" value="1"/>
</dbReference>